<dbReference type="EnsemblMetazoa" id="XM_016802608.1">
    <property type="protein sequence ID" value="XP_016658097.1"/>
    <property type="gene ID" value="LOC100163422"/>
</dbReference>
<evidence type="ECO:0000256" key="3">
    <source>
        <dbReference type="ARBA" id="ARBA00022692"/>
    </source>
</evidence>
<evidence type="ECO:0000313" key="10">
    <source>
        <dbReference type="Proteomes" id="UP000007819"/>
    </source>
</evidence>
<dbReference type="CTD" id="40271"/>
<feature type="transmembrane region" description="Helical" evidence="7">
    <location>
        <begin position="20"/>
        <end position="40"/>
    </location>
</feature>
<dbReference type="AlphaFoldDB" id="A0A8R2JP28"/>
<proteinExistence type="inferred from homology"/>
<dbReference type="OrthoDB" id="29444at2759"/>
<dbReference type="InterPro" id="IPR058533">
    <property type="entry name" value="Cation_efflux_TM"/>
</dbReference>
<keyword evidence="5 7" id="KW-1133">Transmembrane helix</keyword>
<dbReference type="InterPro" id="IPR027469">
    <property type="entry name" value="Cation_efflux_TMD_sf"/>
</dbReference>
<dbReference type="GO" id="GO:0006882">
    <property type="term" value="P:intracellular zinc ion homeostasis"/>
    <property type="evidence" value="ECO:0007669"/>
    <property type="project" value="TreeGrafter"/>
</dbReference>
<keyword evidence="4" id="KW-0862">Zinc</keyword>
<evidence type="ECO:0000256" key="2">
    <source>
        <dbReference type="ARBA" id="ARBA00008873"/>
    </source>
</evidence>
<dbReference type="GeneID" id="100163422"/>
<dbReference type="PANTHER" id="PTHR45820:SF9">
    <property type="entry name" value="FI23527P1"/>
    <property type="match status" value="1"/>
</dbReference>
<keyword evidence="3 7" id="KW-0812">Transmembrane</keyword>
<feature type="domain" description="Cation efflux protein transmembrane" evidence="8">
    <location>
        <begin position="119"/>
        <end position="284"/>
    </location>
</feature>
<dbReference type="Proteomes" id="UP000007819">
    <property type="component" value="Chromosome A1"/>
</dbReference>
<dbReference type="EnsemblMetazoa" id="XM_029487110.1">
    <property type="protein sequence ID" value="XP_029342970.1"/>
    <property type="gene ID" value="LOC100163422"/>
</dbReference>
<accession>A0A8R2JP28</accession>
<dbReference type="Gene3D" id="1.20.1510.10">
    <property type="entry name" value="Cation efflux protein transmembrane domain"/>
    <property type="match status" value="1"/>
</dbReference>
<dbReference type="InterPro" id="IPR002524">
    <property type="entry name" value="Cation_efflux"/>
</dbReference>
<organism evidence="9 10">
    <name type="scientific">Acyrthosiphon pisum</name>
    <name type="common">Pea aphid</name>
    <dbReference type="NCBI Taxonomy" id="7029"/>
    <lineage>
        <taxon>Eukaryota</taxon>
        <taxon>Metazoa</taxon>
        <taxon>Ecdysozoa</taxon>
        <taxon>Arthropoda</taxon>
        <taxon>Hexapoda</taxon>
        <taxon>Insecta</taxon>
        <taxon>Pterygota</taxon>
        <taxon>Neoptera</taxon>
        <taxon>Paraneoptera</taxon>
        <taxon>Hemiptera</taxon>
        <taxon>Sternorrhyncha</taxon>
        <taxon>Aphidomorpha</taxon>
        <taxon>Aphidoidea</taxon>
        <taxon>Aphididae</taxon>
        <taxon>Macrosiphini</taxon>
        <taxon>Acyrthosiphon</taxon>
    </lineage>
</organism>
<dbReference type="GO" id="GO:0005385">
    <property type="term" value="F:zinc ion transmembrane transporter activity"/>
    <property type="evidence" value="ECO:0007669"/>
    <property type="project" value="TreeGrafter"/>
</dbReference>
<evidence type="ECO:0000256" key="6">
    <source>
        <dbReference type="ARBA" id="ARBA00023136"/>
    </source>
</evidence>
<dbReference type="Pfam" id="PF01545">
    <property type="entry name" value="Cation_efflux"/>
    <property type="match status" value="1"/>
</dbReference>
<feature type="transmembrane region" description="Helical" evidence="7">
    <location>
        <begin position="168"/>
        <end position="189"/>
    </location>
</feature>
<dbReference type="GO" id="GO:0016020">
    <property type="term" value="C:membrane"/>
    <property type="evidence" value="ECO:0007669"/>
    <property type="project" value="UniProtKB-SubCell"/>
</dbReference>
<evidence type="ECO:0000256" key="1">
    <source>
        <dbReference type="ARBA" id="ARBA00004141"/>
    </source>
</evidence>
<dbReference type="SUPFAM" id="SSF161111">
    <property type="entry name" value="Cation efflux protein transmembrane domain-like"/>
    <property type="match status" value="1"/>
</dbReference>
<keyword evidence="6 7" id="KW-0472">Membrane</keyword>
<sequence>MNSFKMSVKKVLRIFNPHAVHMVILLMLCYFLVQLVFSHISHSLTLLVDSYHVLCKLIYFFGSVLCIKHNDYEEVCSNEGCVEKILKAEDDSPESNLTVSKSGQISSSSCVHRHPEKKLKNTFGWARIEVVLMLGGCVFLASLSFSLVVEAIQTLIHIDHQDPMHQPISVFIIGLVGILIHGLCCLLLGGPVSQNTRVPDEESANALLNPGLLLKKKIQIKNCSPREICRDLVGCTMVMICSIIVIFTDPSIAKFVDPGISIISAAILLYLKYPNMKESCLILLQTMPDHMNIDVICKNLMKTFPDIVNVHELHIWQLTEDKIISTAHIMFLNPQDYLRINKAVVNFFHDNGILEVTIQPEFFKDDQNIQMVPEYGMGQCLVQCNNVECFDRNCCEPDDIESIQHC</sequence>
<evidence type="ECO:0000256" key="4">
    <source>
        <dbReference type="ARBA" id="ARBA00022833"/>
    </source>
</evidence>
<feature type="transmembrane region" description="Helical" evidence="7">
    <location>
        <begin position="46"/>
        <end position="67"/>
    </location>
</feature>
<feature type="transmembrane region" description="Helical" evidence="7">
    <location>
        <begin position="228"/>
        <end position="246"/>
    </location>
</feature>
<protein>
    <recommendedName>
        <fullName evidence="8">Cation efflux protein transmembrane domain-containing protein</fullName>
    </recommendedName>
</protein>
<dbReference type="NCBIfam" id="TIGR01297">
    <property type="entry name" value="CDF"/>
    <property type="match status" value="1"/>
</dbReference>
<dbReference type="RefSeq" id="XP_016658097.1">
    <property type="nucleotide sequence ID" value="XM_016802608.1"/>
</dbReference>
<name>A0A8R2JP28_ACYPI</name>
<dbReference type="GO" id="GO:0010312">
    <property type="term" value="P:detoxification of zinc ion"/>
    <property type="evidence" value="ECO:0007669"/>
    <property type="project" value="TreeGrafter"/>
</dbReference>
<comment type="subcellular location">
    <subcellularLocation>
        <location evidence="1">Membrane</location>
        <topology evidence="1">Multi-pass membrane protein</topology>
    </subcellularLocation>
</comment>
<evidence type="ECO:0000256" key="7">
    <source>
        <dbReference type="SAM" id="Phobius"/>
    </source>
</evidence>
<evidence type="ECO:0000256" key="5">
    <source>
        <dbReference type="ARBA" id="ARBA00022989"/>
    </source>
</evidence>
<evidence type="ECO:0000313" key="9">
    <source>
        <dbReference type="EnsemblMetazoa" id="XP_029342970.1"/>
    </source>
</evidence>
<comment type="similarity">
    <text evidence="2">Belongs to the cation diffusion facilitator (CDF) transporter (TC 2.A.4) family. SLC30A subfamily.</text>
</comment>
<feature type="transmembrane region" description="Helical" evidence="7">
    <location>
        <begin position="130"/>
        <end position="156"/>
    </location>
</feature>
<evidence type="ECO:0000259" key="8">
    <source>
        <dbReference type="Pfam" id="PF01545"/>
    </source>
</evidence>
<dbReference type="PANTHER" id="PTHR45820">
    <property type="entry name" value="FI23527P1"/>
    <property type="match status" value="1"/>
</dbReference>
<keyword evidence="10" id="KW-1185">Reference proteome</keyword>
<reference evidence="10" key="1">
    <citation type="submission" date="2010-06" db="EMBL/GenBank/DDBJ databases">
        <authorList>
            <person name="Jiang H."/>
            <person name="Abraham K."/>
            <person name="Ali S."/>
            <person name="Alsbrooks S.L."/>
            <person name="Anim B.N."/>
            <person name="Anosike U.S."/>
            <person name="Attaway T."/>
            <person name="Bandaranaike D.P."/>
            <person name="Battles P.K."/>
            <person name="Bell S.N."/>
            <person name="Bell A.V."/>
            <person name="Beltran B."/>
            <person name="Bickham C."/>
            <person name="Bustamante Y."/>
            <person name="Caleb T."/>
            <person name="Canada A."/>
            <person name="Cardenas V."/>
            <person name="Carter K."/>
            <person name="Chacko J."/>
            <person name="Chandrabose M.N."/>
            <person name="Chavez D."/>
            <person name="Chavez A."/>
            <person name="Chen L."/>
            <person name="Chu H.-S."/>
            <person name="Claassen K.J."/>
            <person name="Cockrell R."/>
            <person name="Collins M."/>
            <person name="Cooper J.A."/>
            <person name="Cree A."/>
            <person name="Curry S.M."/>
            <person name="Da Y."/>
            <person name="Dao M.D."/>
            <person name="Das B."/>
            <person name="Davila M.-L."/>
            <person name="Davy-Carroll L."/>
            <person name="Denson S."/>
            <person name="Dinh H."/>
            <person name="Ebong V.E."/>
            <person name="Edwards J.R."/>
            <person name="Egan A."/>
            <person name="El-Daye J."/>
            <person name="Escobedo L."/>
            <person name="Fernandez S."/>
            <person name="Fernando P.R."/>
            <person name="Flagg N."/>
            <person name="Forbes L.D."/>
            <person name="Fowler R.G."/>
            <person name="Fu Q."/>
            <person name="Gabisi R.A."/>
            <person name="Ganer J."/>
            <person name="Garbino Pronczuk A."/>
            <person name="Garcia R.M."/>
            <person name="Garner T."/>
            <person name="Garrett T.E."/>
            <person name="Gonzalez D.A."/>
            <person name="Hamid H."/>
            <person name="Hawkins E.S."/>
            <person name="Hirani K."/>
            <person name="Hogues M.E."/>
            <person name="Hollins B."/>
            <person name="Hsiao C.-H."/>
            <person name="Jabil R."/>
            <person name="James M.L."/>
            <person name="Jhangiani S.N."/>
            <person name="Johnson B."/>
            <person name="Johnson Q."/>
            <person name="Joshi V."/>
            <person name="Kalu J.B."/>
            <person name="Kam C."/>
            <person name="Kashfia A."/>
            <person name="Keebler J."/>
            <person name="Kisamo H."/>
            <person name="Kovar C.L."/>
            <person name="Lago L.A."/>
            <person name="Lai C.-Y."/>
            <person name="Laidlaw J."/>
            <person name="Lara F."/>
            <person name="Le T.-K."/>
            <person name="Lee S.L."/>
            <person name="Legall F.H."/>
            <person name="Lemon S.J."/>
            <person name="Lewis L.R."/>
            <person name="Li B."/>
            <person name="Liu Y."/>
            <person name="Liu Y.-S."/>
            <person name="Lopez J."/>
            <person name="Lozado R.J."/>
            <person name="Lu J."/>
            <person name="Madu R.C."/>
            <person name="Maheshwari M."/>
            <person name="Maheshwari R."/>
            <person name="Malloy K."/>
            <person name="Martinez E."/>
            <person name="Mathew T."/>
            <person name="Mercado I.C."/>
            <person name="Mercado C."/>
            <person name="Meyer B."/>
            <person name="Montgomery K."/>
            <person name="Morgan M.B."/>
            <person name="Munidasa M."/>
            <person name="Nazareth L.V."/>
            <person name="Nelson J."/>
            <person name="Ng B.M."/>
            <person name="Nguyen N.B."/>
            <person name="Nguyen P.Q."/>
            <person name="Nguyen T."/>
            <person name="Obregon M."/>
            <person name="Okwuonu G.O."/>
            <person name="Onwere C.G."/>
            <person name="Orozco G."/>
            <person name="Parra A."/>
            <person name="Patel S."/>
            <person name="Patil S."/>
            <person name="Perez A."/>
            <person name="Perez Y."/>
            <person name="Pham C."/>
            <person name="Primus E.L."/>
            <person name="Pu L.-L."/>
            <person name="Puazo M."/>
            <person name="Qin X."/>
            <person name="Quiroz J.B."/>
            <person name="Reese J."/>
            <person name="Richards S."/>
            <person name="Rives C.M."/>
            <person name="Robberts R."/>
            <person name="Ruiz S.J."/>
            <person name="Ruiz M.J."/>
            <person name="Santibanez J."/>
            <person name="Schneider B.W."/>
            <person name="Sisson I."/>
            <person name="Smith M."/>
            <person name="Sodergren E."/>
            <person name="Song X.-Z."/>
            <person name="Song B.B."/>
            <person name="Summersgill H."/>
            <person name="Thelus R."/>
            <person name="Thornton R.D."/>
            <person name="Trejos Z.Y."/>
            <person name="Usmani K."/>
            <person name="Vattathil S."/>
            <person name="Villasana D."/>
            <person name="Walker D.L."/>
            <person name="Wang S."/>
            <person name="Wang K."/>
            <person name="White C.S."/>
            <person name="Williams A.C."/>
            <person name="Williamson J."/>
            <person name="Wilson K."/>
            <person name="Woghiren I.O."/>
            <person name="Woodworth J.R."/>
            <person name="Worley K.C."/>
            <person name="Wright R.A."/>
            <person name="Wu W."/>
            <person name="Young L."/>
            <person name="Zhang L."/>
            <person name="Zhang J."/>
            <person name="Zhu Y."/>
            <person name="Muzny D.M."/>
            <person name="Weinstock G."/>
            <person name="Gibbs R.A."/>
        </authorList>
    </citation>
    <scope>NUCLEOTIDE SEQUENCE [LARGE SCALE GENOMIC DNA]</scope>
    <source>
        <strain evidence="10">LSR1</strain>
    </source>
</reference>
<reference evidence="9" key="2">
    <citation type="submission" date="2022-06" db="UniProtKB">
        <authorList>
            <consortium name="EnsemblMetazoa"/>
        </authorList>
    </citation>
    <scope>IDENTIFICATION</scope>
</reference>